<gene>
    <name evidence="3" type="ORF">NDN08_000393</name>
</gene>
<dbReference type="Pfam" id="PF08317">
    <property type="entry name" value="Spc7"/>
    <property type="match status" value="1"/>
</dbReference>
<dbReference type="SMART" id="SM00787">
    <property type="entry name" value="Spc7"/>
    <property type="match status" value="1"/>
</dbReference>
<sequence length="907" mass="99861">MEKFVHMSEKENRGQPVLHGQVQKSLVTNSPDALNVLNAMTPPRQQGSGKRGALAPIENSPGVRNSSPINKKRRRGSSMSKRVSFGGEQIKLYNRMDEGWGAKPQPDLDQLKPTAKSPQKESSSAPEVEDMEPEAKGFDDVADDTVTMPDLEKLIAEDEKERRETTPSTRGSAEKLKKTKIPVFMDDDVTHGVTRSRLSEVFEGEDTVTVVLGGLSRQNSDLSEGDITRNIPSLADLVAGEQAEQKDTTQGTGQISDESDSFDRMYGKVFGDEATEDDLTNFTAATNVTTTHNITANIPSLGELLSEEKKRNSTGPAGDDDENVTREIPSFSALIEEDAKPAPEQKENEGTKENLNSDDEEDADIELPESSKSKLEEKLKRLSEPVTLGPWSTSLIASMESEARKDKDQQHEDNTTHEITAELADDIFRSGQKKGTSAPTDENQSNDKATDETLEVEYSIKDFLHNANLRFLDDMVSRRPRESSLGAERPEQSSPDGESTYFEKLQSGCCDKILLRAVESGSLELEKATVSTQDRAASLSRSIETQRPFVFAKMDGIENLPKEEVSDAQLSLKRLKNFCRLLARKQWYEWRAEFQSKSAEKLLRQKNLLATELSVLHNTVQTLERTSAAADADATLWNLRDLPSSRGEACPAELVDAAKEAHSSRLALDARLKEVESSRAAIARVVDLQRAQAAALTETKNSLLDFADSIEHSEKALAQTAHRKDVLSGVTGVVVKESSEGQISFELCSTLTVSVSVEKGAVISAKVVPIEDSNANLAAMARALEGVFSDGNSMESFSTLRQAASFLGRSLRMKDVATRKGDKIQIRTEDGAILIEADFTYSRLQTRKRFVIRLRQRVDTFGQSLRAIAVVNKIGKSPPEEQINQFLSNQTEQSLTTCVNAIAKAFL</sequence>
<keyword evidence="4" id="KW-1185">Reference proteome</keyword>
<evidence type="ECO:0000313" key="4">
    <source>
        <dbReference type="Proteomes" id="UP001157974"/>
    </source>
</evidence>
<proteinExistence type="predicted"/>
<feature type="compositionally biased region" description="Polar residues" evidence="1">
    <location>
        <begin position="433"/>
        <end position="447"/>
    </location>
</feature>
<feature type="region of interest" description="Disordered" evidence="1">
    <location>
        <begin position="299"/>
        <end position="419"/>
    </location>
</feature>
<feature type="region of interest" description="Disordered" evidence="1">
    <location>
        <begin position="155"/>
        <end position="174"/>
    </location>
</feature>
<dbReference type="EMBL" id="JAMWBK010000006">
    <property type="protein sequence ID" value="KAJ8903860.1"/>
    <property type="molecule type" value="Genomic_DNA"/>
</dbReference>
<feature type="compositionally biased region" description="Polar residues" evidence="1">
    <location>
        <begin position="116"/>
        <end position="125"/>
    </location>
</feature>
<dbReference type="Proteomes" id="UP001157974">
    <property type="component" value="Unassembled WGS sequence"/>
</dbReference>
<evidence type="ECO:0000313" key="3">
    <source>
        <dbReference type="EMBL" id="KAJ8903860.1"/>
    </source>
</evidence>
<feature type="compositionally biased region" description="Basic and acidic residues" evidence="1">
    <location>
        <begin position="155"/>
        <end position="165"/>
    </location>
</feature>
<accession>A0AAV8UMR4</accession>
<feature type="region of interest" description="Disordered" evidence="1">
    <location>
        <begin position="38"/>
        <end position="142"/>
    </location>
</feature>
<reference evidence="3 4" key="1">
    <citation type="journal article" date="2023" name="Nat. Commun.">
        <title>Origin of minicircular mitochondrial genomes in red algae.</title>
        <authorList>
            <person name="Lee Y."/>
            <person name="Cho C.H."/>
            <person name="Lee Y.M."/>
            <person name="Park S.I."/>
            <person name="Yang J.H."/>
            <person name="West J.A."/>
            <person name="Bhattacharya D."/>
            <person name="Yoon H.S."/>
        </authorList>
    </citation>
    <scope>NUCLEOTIDE SEQUENCE [LARGE SCALE GENOMIC DNA]</scope>
    <source>
        <strain evidence="3 4">CCMP1338</strain>
        <tissue evidence="3">Whole cell</tissue>
    </source>
</reference>
<feature type="region of interest" description="Disordered" evidence="1">
    <location>
        <begin position="481"/>
        <end position="501"/>
    </location>
</feature>
<comment type="caution">
    <text evidence="3">The sequence shown here is derived from an EMBL/GenBank/DDBJ whole genome shotgun (WGS) entry which is preliminary data.</text>
</comment>
<evidence type="ECO:0000259" key="2">
    <source>
        <dbReference type="SMART" id="SM00787"/>
    </source>
</evidence>
<protein>
    <recommendedName>
        <fullName evidence="2">Spc7 kinetochore protein domain-containing protein</fullName>
    </recommendedName>
</protein>
<feature type="compositionally biased region" description="Basic and acidic residues" evidence="1">
    <location>
        <begin position="401"/>
        <end position="419"/>
    </location>
</feature>
<name>A0AAV8UMR4_9RHOD</name>
<feature type="compositionally biased region" description="Acidic residues" evidence="1">
    <location>
        <begin position="356"/>
        <end position="367"/>
    </location>
</feature>
<evidence type="ECO:0000256" key="1">
    <source>
        <dbReference type="SAM" id="MobiDB-lite"/>
    </source>
</evidence>
<dbReference type="InterPro" id="IPR013253">
    <property type="entry name" value="Spc7_domain"/>
</dbReference>
<organism evidence="3 4">
    <name type="scientific">Rhodosorus marinus</name>
    <dbReference type="NCBI Taxonomy" id="101924"/>
    <lineage>
        <taxon>Eukaryota</taxon>
        <taxon>Rhodophyta</taxon>
        <taxon>Stylonematophyceae</taxon>
        <taxon>Stylonematales</taxon>
        <taxon>Stylonemataceae</taxon>
        <taxon>Rhodosorus</taxon>
    </lineage>
</organism>
<feature type="compositionally biased region" description="Basic and acidic residues" evidence="1">
    <location>
        <begin position="369"/>
        <end position="383"/>
    </location>
</feature>
<feature type="domain" description="Spc7 kinetochore protein" evidence="2">
    <location>
        <begin position="443"/>
        <end position="756"/>
    </location>
</feature>
<feature type="region of interest" description="Disordered" evidence="1">
    <location>
        <begin position="431"/>
        <end position="453"/>
    </location>
</feature>
<feature type="compositionally biased region" description="Basic and acidic residues" evidence="1">
    <location>
        <begin position="337"/>
        <end position="352"/>
    </location>
</feature>
<feature type="region of interest" description="Disordered" evidence="1">
    <location>
        <begin position="242"/>
        <end position="261"/>
    </location>
</feature>
<dbReference type="AlphaFoldDB" id="A0AAV8UMR4"/>